<comment type="caution">
    <text evidence="1">The sequence shown here is derived from an EMBL/GenBank/DDBJ whole genome shotgun (WGS) entry which is preliminary data.</text>
</comment>
<dbReference type="Proteomes" id="UP000245048">
    <property type="component" value="Unassembled WGS sequence"/>
</dbReference>
<name>A0A2U1V3P1_9PROT</name>
<dbReference type="InterPro" id="IPR037175">
    <property type="entry name" value="KFase_sf"/>
</dbReference>
<sequence length="227" mass="24789">MRLIDLSMPIAPHFRWRTQIAIAGDIAAGDQFRISRLDGPCHGFSHVDAQAHILADAPTIESTPLDRVVGPARILNLRDAPANAAIDAARLRAADPGGPEGEILLLSAGWDRQRDYNTREFWTEAPWLTRDAAEHLATLRPKAVAFDFPQDFPIRLLLDQQEVPFDQHVTHDVLLRHGVTLIEYLVNTSALAGPRTFLCAAPLLIPGADGAPARIFAIEGLPEGLPA</sequence>
<dbReference type="Pfam" id="PF04199">
    <property type="entry name" value="Cyclase"/>
    <property type="match status" value="1"/>
</dbReference>
<accession>A0A2U1V3P1</accession>
<reference evidence="2" key="1">
    <citation type="submission" date="2017-10" db="EMBL/GenBank/DDBJ databases">
        <authorList>
            <person name="Toshchakov S.V."/>
            <person name="Goeva M.A."/>
        </authorList>
    </citation>
    <scope>NUCLEOTIDE SEQUENCE [LARGE SCALE GENOMIC DNA]</scope>
    <source>
        <strain evidence="2">JR1/69-1-13</strain>
    </source>
</reference>
<dbReference type="SUPFAM" id="SSF102198">
    <property type="entry name" value="Putative cyclase"/>
    <property type="match status" value="1"/>
</dbReference>
<dbReference type="GO" id="GO:0019441">
    <property type="term" value="P:L-tryptophan catabolic process to kynurenine"/>
    <property type="evidence" value="ECO:0007669"/>
    <property type="project" value="InterPro"/>
</dbReference>
<keyword evidence="2" id="KW-1185">Reference proteome</keyword>
<organism evidence="1 2">
    <name type="scientific">Teichococcus aestuarii</name>
    <dbReference type="NCBI Taxonomy" id="568898"/>
    <lineage>
        <taxon>Bacteria</taxon>
        <taxon>Pseudomonadati</taxon>
        <taxon>Pseudomonadota</taxon>
        <taxon>Alphaproteobacteria</taxon>
        <taxon>Acetobacterales</taxon>
        <taxon>Roseomonadaceae</taxon>
        <taxon>Roseomonas</taxon>
    </lineage>
</organism>
<dbReference type="GO" id="GO:0004061">
    <property type="term" value="F:arylformamidase activity"/>
    <property type="evidence" value="ECO:0007669"/>
    <property type="project" value="InterPro"/>
</dbReference>
<evidence type="ECO:0000313" key="2">
    <source>
        <dbReference type="Proteomes" id="UP000245048"/>
    </source>
</evidence>
<dbReference type="AlphaFoldDB" id="A0A2U1V3P1"/>
<gene>
    <name evidence="1" type="ORF">CR165_12545</name>
</gene>
<dbReference type="RefSeq" id="WP_109517336.1">
    <property type="nucleotide sequence ID" value="NZ_JBHSCH010000079.1"/>
</dbReference>
<dbReference type="EMBL" id="PDOA01000007">
    <property type="protein sequence ID" value="PWC28515.1"/>
    <property type="molecule type" value="Genomic_DNA"/>
</dbReference>
<dbReference type="PANTHER" id="PTHR31118:SF32">
    <property type="entry name" value="KYNURENINE FORMAMIDASE"/>
    <property type="match status" value="1"/>
</dbReference>
<dbReference type="OrthoDB" id="9777007at2"/>
<dbReference type="Gene3D" id="3.50.30.50">
    <property type="entry name" value="Putative cyclase"/>
    <property type="match status" value="1"/>
</dbReference>
<dbReference type="InterPro" id="IPR007325">
    <property type="entry name" value="KFase/CYL"/>
</dbReference>
<dbReference type="PANTHER" id="PTHR31118">
    <property type="entry name" value="CYCLASE-LIKE PROTEIN 2"/>
    <property type="match status" value="1"/>
</dbReference>
<proteinExistence type="predicted"/>
<evidence type="ECO:0000313" key="1">
    <source>
        <dbReference type="EMBL" id="PWC28515.1"/>
    </source>
</evidence>
<protein>
    <submittedName>
        <fullName evidence="1">Cyclase</fullName>
    </submittedName>
</protein>